<sequence length="105" mass="12699">MQKTMAIYHIYEREFHSNYNPIDYLFYVIHHVEKRKMSDDNVAKFIRKYAKQVREKSSEIPCKVYPHMFRRRRAMHLYRNGMPLLLLSAFLGHEDPETTLIHASV</sequence>
<evidence type="ECO:0000256" key="1">
    <source>
        <dbReference type="ARBA" id="ARBA00023172"/>
    </source>
</evidence>
<gene>
    <name evidence="3" type="ORF">JOC48_004266</name>
</gene>
<dbReference type="InterPro" id="IPR011010">
    <property type="entry name" value="DNA_brk_join_enz"/>
</dbReference>
<name>A0ABS2N6B6_9BACI</name>
<evidence type="ECO:0000259" key="2">
    <source>
        <dbReference type="PROSITE" id="PS51898"/>
    </source>
</evidence>
<dbReference type="PROSITE" id="PS51898">
    <property type="entry name" value="TYR_RECOMBINASE"/>
    <property type="match status" value="1"/>
</dbReference>
<dbReference type="InterPro" id="IPR013762">
    <property type="entry name" value="Integrase-like_cat_sf"/>
</dbReference>
<dbReference type="EMBL" id="JAFBDR010000043">
    <property type="protein sequence ID" value="MBM7573680.1"/>
    <property type="molecule type" value="Genomic_DNA"/>
</dbReference>
<dbReference type="Gene3D" id="1.10.443.10">
    <property type="entry name" value="Intergrase catalytic core"/>
    <property type="match status" value="1"/>
</dbReference>
<evidence type="ECO:0000313" key="4">
    <source>
        <dbReference type="Proteomes" id="UP001296943"/>
    </source>
</evidence>
<dbReference type="Proteomes" id="UP001296943">
    <property type="component" value="Unassembled WGS sequence"/>
</dbReference>
<proteinExistence type="predicted"/>
<accession>A0ABS2N6B6</accession>
<reference evidence="3 4" key="1">
    <citation type="submission" date="2021-01" db="EMBL/GenBank/DDBJ databases">
        <title>Genomic Encyclopedia of Type Strains, Phase IV (KMG-IV): sequencing the most valuable type-strain genomes for metagenomic binning, comparative biology and taxonomic classification.</title>
        <authorList>
            <person name="Goeker M."/>
        </authorList>
    </citation>
    <scope>NUCLEOTIDE SEQUENCE [LARGE SCALE GENOMIC DNA]</scope>
    <source>
        <strain evidence="3 4">DSM 23711</strain>
    </source>
</reference>
<dbReference type="InterPro" id="IPR002104">
    <property type="entry name" value="Integrase_catalytic"/>
</dbReference>
<comment type="caution">
    <text evidence="3">The sequence shown here is derived from an EMBL/GenBank/DDBJ whole genome shotgun (WGS) entry which is preliminary data.</text>
</comment>
<evidence type="ECO:0000313" key="3">
    <source>
        <dbReference type="EMBL" id="MBM7573680.1"/>
    </source>
</evidence>
<protein>
    <submittedName>
        <fullName evidence="3">Site-specific recombinase XerD</fullName>
    </submittedName>
</protein>
<dbReference type="Pfam" id="PF00589">
    <property type="entry name" value="Phage_integrase"/>
    <property type="match status" value="1"/>
</dbReference>
<dbReference type="SUPFAM" id="SSF56349">
    <property type="entry name" value="DNA breaking-rejoining enzymes"/>
    <property type="match status" value="1"/>
</dbReference>
<keyword evidence="4" id="KW-1185">Reference proteome</keyword>
<organism evidence="3 4">
    <name type="scientific">Aquibacillus albus</name>
    <dbReference type="NCBI Taxonomy" id="1168171"/>
    <lineage>
        <taxon>Bacteria</taxon>
        <taxon>Bacillati</taxon>
        <taxon>Bacillota</taxon>
        <taxon>Bacilli</taxon>
        <taxon>Bacillales</taxon>
        <taxon>Bacillaceae</taxon>
        <taxon>Aquibacillus</taxon>
    </lineage>
</organism>
<keyword evidence="1" id="KW-0233">DNA recombination</keyword>
<feature type="domain" description="Tyr recombinase" evidence="2">
    <location>
        <begin position="1"/>
        <end position="105"/>
    </location>
</feature>